<dbReference type="InterPro" id="IPR001810">
    <property type="entry name" value="F-box_dom"/>
</dbReference>
<organism evidence="3 4">
    <name type="scientific">Arachis hypogaea</name>
    <name type="common">Peanut</name>
    <dbReference type="NCBI Taxonomy" id="3818"/>
    <lineage>
        <taxon>Eukaryota</taxon>
        <taxon>Viridiplantae</taxon>
        <taxon>Streptophyta</taxon>
        <taxon>Embryophyta</taxon>
        <taxon>Tracheophyta</taxon>
        <taxon>Spermatophyta</taxon>
        <taxon>Magnoliopsida</taxon>
        <taxon>eudicotyledons</taxon>
        <taxon>Gunneridae</taxon>
        <taxon>Pentapetalae</taxon>
        <taxon>rosids</taxon>
        <taxon>fabids</taxon>
        <taxon>Fabales</taxon>
        <taxon>Fabaceae</taxon>
        <taxon>Papilionoideae</taxon>
        <taxon>50 kb inversion clade</taxon>
        <taxon>dalbergioids sensu lato</taxon>
        <taxon>Dalbergieae</taxon>
        <taxon>Pterocarpus clade</taxon>
        <taxon>Arachis</taxon>
    </lineage>
</organism>
<evidence type="ECO:0000313" key="4">
    <source>
        <dbReference type="Proteomes" id="UP000289738"/>
    </source>
</evidence>
<evidence type="ECO:0000313" key="3">
    <source>
        <dbReference type="EMBL" id="RYQ81423.1"/>
    </source>
</evidence>
<keyword evidence="4" id="KW-1185">Reference proteome</keyword>
<evidence type="ECO:0000256" key="1">
    <source>
        <dbReference type="SAM" id="MobiDB-lite"/>
    </source>
</evidence>
<dbReference type="InterPro" id="IPR053772">
    <property type="entry name" value="At1g61320/At1g61330-like"/>
</dbReference>
<dbReference type="InterPro" id="IPR006566">
    <property type="entry name" value="FBD"/>
</dbReference>
<sequence length="495" mass="56364">MASETKIMRKEEDETTLHASSDRLSDLPNELLTMVISSLSVAEAVRTSTLAKSWQELWRHAEHLEFDETTMSRPSILPAKRQIGTGSLYGTVISMVFNSYVGDLTSVSFKHFPRSIAVGELDFWVDFVLNKFKKINSLRLECEYLVPEPKPPFFSMGSKTVKFNFRPMNFLNLNSLELTNYTMTMSTPEAFNGCGWKLKILKLKNMRMSDDVINGVLGKCLGLENLSIVESKGFKTLEINNPWLKFLELGWLIVNEVDLNVERLETLVVDSLMCPPKSLKIYTVNMRIFHVSCNSIAQRMHIRRSNGQPLLKTQDIFEYCSDLLGYNSFNIFQNILIASIDLDLNNIRESMALSYILRLSLCLETLEITIPPVEEDECSADANNSYDNICLSFPTSLFWERNNLYNCMNHTLKFATIKGFTGKEQEVKFIEHVIKNATIIRKITIISDSATIAKEAEALLILPKNSIYLSIVFKSESNDVAQLTSQVNNKMSFSY</sequence>
<feature type="region of interest" description="Disordered" evidence="1">
    <location>
        <begin position="1"/>
        <end position="21"/>
    </location>
</feature>
<accession>A0A444WVH0</accession>
<comment type="caution">
    <text evidence="3">The sequence shown here is derived from an EMBL/GenBank/DDBJ whole genome shotgun (WGS) entry which is preliminary data.</text>
</comment>
<dbReference type="Pfam" id="PF08387">
    <property type="entry name" value="FBD"/>
    <property type="match status" value="1"/>
</dbReference>
<reference evidence="3 4" key="1">
    <citation type="submission" date="2019-01" db="EMBL/GenBank/DDBJ databases">
        <title>Sequencing of cultivated peanut Arachis hypogaea provides insights into genome evolution and oil improvement.</title>
        <authorList>
            <person name="Chen X."/>
        </authorList>
    </citation>
    <scope>NUCLEOTIDE SEQUENCE [LARGE SCALE GENOMIC DNA]</scope>
    <source>
        <strain evidence="4">cv. Fuhuasheng</strain>
        <tissue evidence="3">Leaves</tissue>
    </source>
</reference>
<dbReference type="PROSITE" id="PS50181">
    <property type="entry name" value="FBOX"/>
    <property type="match status" value="1"/>
</dbReference>
<dbReference type="SUPFAM" id="SSF81383">
    <property type="entry name" value="F-box domain"/>
    <property type="match status" value="1"/>
</dbReference>
<dbReference type="PANTHER" id="PTHR34145">
    <property type="entry name" value="OS02G0105600 PROTEIN"/>
    <property type="match status" value="1"/>
</dbReference>
<dbReference type="PANTHER" id="PTHR34145:SF28">
    <property type="entry name" value="F-BOX DOMAIN-CONTAINING PROTEIN"/>
    <property type="match status" value="1"/>
</dbReference>
<protein>
    <recommendedName>
        <fullName evidence="2">F-box domain-containing protein</fullName>
    </recommendedName>
</protein>
<dbReference type="Pfam" id="PF24758">
    <property type="entry name" value="LRR_At5g56370"/>
    <property type="match status" value="1"/>
</dbReference>
<name>A0A444WVH0_ARAHY</name>
<dbReference type="AlphaFoldDB" id="A0A444WVH0"/>
<evidence type="ECO:0000259" key="2">
    <source>
        <dbReference type="PROSITE" id="PS50181"/>
    </source>
</evidence>
<feature type="domain" description="F-box" evidence="2">
    <location>
        <begin position="21"/>
        <end position="69"/>
    </location>
</feature>
<dbReference type="Pfam" id="PF00646">
    <property type="entry name" value="F-box"/>
    <property type="match status" value="1"/>
</dbReference>
<dbReference type="Proteomes" id="UP000289738">
    <property type="component" value="Unassembled WGS sequence"/>
</dbReference>
<dbReference type="InterPro" id="IPR036047">
    <property type="entry name" value="F-box-like_dom_sf"/>
</dbReference>
<proteinExistence type="predicted"/>
<dbReference type="InterPro" id="IPR055411">
    <property type="entry name" value="LRR_FXL15/At3g58940/PEG3-like"/>
</dbReference>
<dbReference type="EMBL" id="SDMP01000021">
    <property type="protein sequence ID" value="RYQ81423.1"/>
    <property type="molecule type" value="Genomic_DNA"/>
</dbReference>
<gene>
    <name evidence="3" type="ORF">Ahy_Scaffold1g107353</name>
</gene>